<evidence type="ECO:0000313" key="4">
    <source>
        <dbReference type="Proteomes" id="UP001223586"/>
    </source>
</evidence>
<keyword evidence="1" id="KW-0812">Transmembrane</keyword>
<keyword evidence="3" id="KW-0378">Hydrolase</keyword>
<dbReference type="GO" id="GO:0006508">
    <property type="term" value="P:proteolysis"/>
    <property type="evidence" value="ECO:0007669"/>
    <property type="project" value="UniProtKB-KW"/>
</dbReference>
<keyword evidence="1" id="KW-1133">Transmembrane helix</keyword>
<proteinExistence type="predicted"/>
<feature type="transmembrane region" description="Helical" evidence="1">
    <location>
        <begin position="146"/>
        <end position="163"/>
    </location>
</feature>
<dbReference type="RefSeq" id="WP_307226607.1">
    <property type="nucleotide sequence ID" value="NZ_JAUSTT010000003.1"/>
</dbReference>
<feature type="domain" description="CAAX prenyl protease 2/Lysostaphin resistance protein A-like" evidence="2">
    <location>
        <begin position="99"/>
        <end position="182"/>
    </location>
</feature>
<protein>
    <submittedName>
        <fullName evidence="3">Membrane protease YdiL (CAAX protease family)</fullName>
    </submittedName>
</protein>
<feature type="transmembrane region" description="Helical" evidence="1">
    <location>
        <begin position="99"/>
        <end position="117"/>
    </location>
</feature>
<dbReference type="Proteomes" id="UP001223586">
    <property type="component" value="Unassembled WGS sequence"/>
</dbReference>
<feature type="transmembrane region" description="Helical" evidence="1">
    <location>
        <begin position="169"/>
        <end position="187"/>
    </location>
</feature>
<comment type="caution">
    <text evidence="3">The sequence shown here is derived from an EMBL/GenBank/DDBJ whole genome shotgun (WGS) entry which is preliminary data.</text>
</comment>
<keyword evidence="4" id="KW-1185">Reference proteome</keyword>
<gene>
    <name evidence="3" type="ORF">J2S08_000649</name>
</gene>
<evidence type="ECO:0000313" key="3">
    <source>
        <dbReference type="EMBL" id="MDQ0174815.1"/>
    </source>
</evidence>
<keyword evidence="3" id="KW-0645">Protease</keyword>
<reference evidence="3 4" key="1">
    <citation type="submission" date="2023-07" db="EMBL/GenBank/DDBJ databases">
        <title>Genomic Encyclopedia of Type Strains, Phase IV (KMG-IV): sequencing the most valuable type-strain genomes for metagenomic binning, comparative biology and taxonomic classification.</title>
        <authorList>
            <person name="Goeker M."/>
        </authorList>
    </citation>
    <scope>NUCLEOTIDE SEQUENCE [LARGE SCALE GENOMIC DNA]</scope>
    <source>
        <strain evidence="3 4">DSM 23837</strain>
    </source>
</reference>
<accession>A0ABT9WNM6</accession>
<evidence type="ECO:0000256" key="1">
    <source>
        <dbReference type="SAM" id="Phobius"/>
    </source>
</evidence>
<dbReference type="GO" id="GO:0008233">
    <property type="term" value="F:peptidase activity"/>
    <property type="evidence" value="ECO:0007669"/>
    <property type="project" value="UniProtKB-KW"/>
</dbReference>
<dbReference type="EMBL" id="JAUSTT010000003">
    <property type="protein sequence ID" value="MDQ0174815.1"/>
    <property type="molecule type" value="Genomic_DNA"/>
</dbReference>
<feature type="transmembrane region" description="Helical" evidence="1">
    <location>
        <begin position="20"/>
        <end position="41"/>
    </location>
</feature>
<keyword evidence="1" id="KW-0472">Membrane</keyword>
<evidence type="ECO:0000259" key="2">
    <source>
        <dbReference type="Pfam" id="PF02517"/>
    </source>
</evidence>
<dbReference type="Pfam" id="PF02517">
    <property type="entry name" value="Rce1-like"/>
    <property type="match status" value="1"/>
</dbReference>
<name>A0ABT9WNM6_9BACI</name>
<dbReference type="InterPro" id="IPR003675">
    <property type="entry name" value="Rce1/LyrA-like_dom"/>
</dbReference>
<feature type="transmembrane region" description="Helical" evidence="1">
    <location>
        <begin position="57"/>
        <end position="79"/>
    </location>
</feature>
<organism evidence="3 4">
    <name type="scientific">Bacillus chungangensis</name>
    <dbReference type="NCBI Taxonomy" id="587633"/>
    <lineage>
        <taxon>Bacteria</taxon>
        <taxon>Bacillati</taxon>
        <taxon>Bacillota</taxon>
        <taxon>Bacilli</taxon>
        <taxon>Bacillales</taxon>
        <taxon>Bacillaceae</taxon>
        <taxon>Bacillus</taxon>
    </lineage>
</organism>
<sequence length="207" mass="23942">MKKNKQAELILKMSSKELTFHLLVTQLLLFILFVIFGIVLFKDFASFFDLFRMDRSVITLGAVSGIVIVLIDVVLMKILPEKYYDDGGINEKIFSNRSIAEIAFLAMVIAICEELLFRGVIQTHFGFFAASVIFALVHIRYWGHWFLIVNIIVLSFWIGIIYQLSNQNLLATIFMHFIIDFLLGWIIRQKHFSKKGKGGMDHEKEPF</sequence>